<sequence length="354" mass="39815">MSLKTQSSGQAVFNVPIEIWREIVSASNFLILGSETDGIPRSLLLLGRSRITSCPKVINAPRYWEHPTTLRALSQTCRTFRAVFLPLLWERVEACFESKPSLSSPWNKRVAMALLHKCKGLLKPQNQSLASYVRVMSVSFSGHRIKEVAPLFAKCLASLPNLDTLHILHLQWKYADLLDDSFEKVEMKGLRTIIIPSSAYGVLACAPNARDVSCNEGKADVLLDTILEFCPNVERLQGFEITTLKQKRLKAAGLPKLREIVVPSHSKIDALAVFKHLTLIELIGYPSLKKKESEEKQRCIEAASKILRVSDAAKKTKRVVRVSYWPDITGMLGMMTITYGRYWEGAEDFEVEVL</sequence>
<comment type="caution">
    <text evidence="1">The sequence shown here is derived from an EMBL/GenBank/DDBJ whole genome shotgun (WGS) entry which is preliminary data.</text>
</comment>
<dbReference type="AlphaFoldDB" id="A0AAW0ADP4"/>
<evidence type="ECO:0008006" key="3">
    <source>
        <dbReference type="Google" id="ProtNLM"/>
    </source>
</evidence>
<protein>
    <recommendedName>
        <fullName evidence="3">F-box domain-containing protein</fullName>
    </recommendedName>
</protein>
<accession>A0AAW0ADP4</accession>
<name>A0AAW0ADP4_9AGAR</name>
<gene>
    <name evidence="1" type="ORF">R3P38DRAFT_2553537</name>
</gene>
<dbReference type="EMBL" id="JAWWNJ010000071">
    <property type="protein sequence ID" value="KAK7007373.1"/>
    <property type="molecule type" value="Genomic_DNA"/>
</dbReference>
<dbReference type="Proteomes" id="UP001362999">
    <property type="component" value="Unassembled WGS sequence"/>
</dbReference>
<evidence type="ECO:0000313" key="1">
    <source>
        <dbReference type="EMBL" id="KAK7007373.1"/>
    </source>
</evidence>
<proteinExistence type="predicted"/>
<organism evidence="1 2">
    <name type="scientific">Favolaschia claudopus</name>
    <dbReference type="NCBI Taxonomy" id="2862362"/>
    <lineage>
        <taxon>Eukaryota</taxon>
        <taxon>Fungi</taxon>
        <taxon>Dikarya</taxon>
        <taxon>Basidiomycota</taxon>
        <taxon>Agaricomycotina</taxon>
        <taxon>Agaricomycetes</taxon>
        <taxon>Agaricomycetidae</taxon>
        <taxon>Agaricales</taxon>
        <taxon>Marasmiineae</taxon>
        <taxon>Mycenaceae</taxon>
        <taxon>Favolaschia</taxon>
    </lineage>
</organism>
<evidence type="ECO:0000313" key="2">
    <source>
        <dbReference type="Proteomes" id="UP001362999"/>
    </source>
</evidence>
<reference evidence="1 2" key="1">
    <citation type="journal article" date="2024" name="J Genomics">
        <title>Draft genome sequencing and assembly of Favolaschia claudopus CIRM-BRFM 2984 isolated from oak limbs.</title>
        <authorList>
            <person name="Navarro D."/>
            <person name="Drula E."/>
            <person name="Chaduli D."/>
            <person name="Cazenave R."/>
            <person name="Ahrendt S."/>
            <person name="Wang J."/>
            <person name="Lipzen A."/>
            <person name="Daum C."/>
            <person name="Barry K."/>
            <person name="Grigoriev I.V."/>
            <person name="Favel A."/>
            <person name="Rosso M.N."/>
            <person name="Martin F."/>
        </authorList>
    </citation>
    <scope>NUCLEOTIDE SEQUENCE [LARGE SCALE GENOMIC DNA]</scope>
    <source>
        <strain evidence="1 2">CIRM-BRFM 2984</strain>
    </source>
</reference>
<keyword evidence="2" id="KW-1185">Reference proteome</keyword>